<dbReference type="PROSITE" id="PS51304">
    <property type="entry name" value="GALECTIN"/>
    <property type="match status" value="3"/>
</dbReference>
<dbReference type="GO" id="GO:0016936">
    <property type="term" value="F:galactoside binding"/>
    <property type="evidence" value="ECO:0007669"/>
    <property type="project" value="TreeGrafter"/>
</dbReference>
<dbReference type="PANTHER" id="PTHR11346">
    <property type="entry name" value="GALECTIN"/>
    <property type="match status" value="1"/>
</dbReference>
<dbReference type="Proteomes" id="UP000593567">
    <property type="component" value="Unassembled WGS sequence"/>
</dbReference>
<dbReference type="InterPro" id="IPR013320">
    <property type="entry name" value="ConA-like_dom_sf"/>
</dbReference>
<evidence type="ECO:0000313" key="6">
    <source>
        <dbReference type="EMBL" id="KAF6039441.1"/>
    </source>
</evidence>
<keyword evidence="7" id="KW-1185">Reference proteome</keyword>
<comment type="caution">
    <text evidence="6">The sequence shown here is derived from an EMBL/GenBank/DDBJ whole genome shotgun (WGS) entry which is preliminary data.</text>
</comment>
<dbReference type="EMBL" id="VXIV02000261">
    <property type="protein sequence ID" value="KAF6039441.1"/>
    <property type="molecule type" value="Genomic_DNA"/>
</dbReference>
<dbReference type="Pfam" id="PF00337">
    <property type="entry name" value="Gal-bind_lectin"/>
    <property type="match status" value="3"/>
</dbReference>
<feature type="region of interest" description="Disordered" evidence="4">
    <location>
        <begin position="352"/>
        <end position="375"/>
    </location>
</feature>
<evidence type="ECO:0000259" key="5">
    <source>
        <dbReference type="PROSITE" id="PS51304"/>
    </source>
</evidence>
<gene>
    <name evidence="6" type="ORF">EB796_002252</name>
</gene>
<proteinExistence type="predicted"/>
<feature type="domain" description="Galectin" evidence="5">
    <location>
        <begin position="47"/>
        <end position="179"/>
    </location>
</feature>
<dbReference type="FunFam" id="2.60.120.200:FF:000124">
    <property type="entry name" value="Galectin-4"/>
    <property type="match status" value="1"/>
</dbReference>
<evidence type="ECO:0000313" key="7">
    <source>
        <dbReference type="Proteomes" id="UP000593567"/>
    </source>
</evidence>
<feature type="domain" description="Galectin" evidence="5">
    <location>
        <begin position="321"/>
        <end position="477"/>
    </location>
</feature>
<dbReference type="PANTHER" id="PTHR11346:SF147">
    <property type="entry name" value="GALECTIN"/>
    <property type="match status" value="1"/>
</dbReference>
<dbReference type="AlphaFoldDB" id="A0A7J7KMP7"/>
<dbReference type="SMART" id="SM00276">
    <property type="entry name" value="GLECT"/>
    <property type="match status" value="3"/>
</dbReference>
<sequence length="477" mass="54477">MQLPGLFIIVNICDKTVTYDVSNDTLVQGVEYRASMSYTVENISLPFCQAIPNNLGVGDEVVVRGKVKKHAERFHVNLQTSDGDDSENVSFHFNPRQNQGEVIRNSRVDGEWGEEETDTPDFPFGPKASFEIRIICTEWNYVVYVNGSHFSNYDHRVDLRSVSHIFVDGDAKFTDIGFKAHFGARYKSIIPQELMPGSWVMVTVATHQMPHRFDINLNNEDGDEERALHFNPRFYQGETVRNSKLGGDYGDEETDGGFPFEAGKVYDIGIQVQEEYYKVYVNGEPYVLYAHRSAPSDVHFMTVNGDVSVLDVKFLGAFEDNTYRPVPGLKAGDQVTIIGSVHDEPERIVVNLQGKTPDESSSSSDEEERHTDIPLHFNPRWDQGEIVLNTFKNGEWGDEERYPYPRRSTLADNSISYSMSETMTTRLFVLFLDICEWRVFGQLQPQNQVKESPVHPAGWYSLLQLRQTFSERILHQR</sequence>
<keyword evidence="2" id="KW-0677">Repeat</keyword>
<dbReference type="GO" id="GO:0030246">
    <property type="term" value="F:carbohydrate binding"/>
    <property type="evidence" value="ECO:0007669"/>
    <property type="project" value="UniProtKB-UniRule"/>
</dbReference>
<protein>
    <recommendedName>
        <fullName evidence="3">Galectin</fullName>
    </recommendedName>
</protein>
<name>A0A7J7KMP7_BUGNE</name>
<dbReference type="Gene3D" id="2.60.120.200">
    <property type="match status" value="3"/>
</dbReference>
<feature type="domain" description="Galectin" evidence="5">
    <location>
        <begin position="186"/>
        <end position="315"/>
    </location>
</feature>
<keyword evidence="1 3" id="KW-0430">Lectin</keyword>
<dbReference type="SUPFAM" id="SSF49899">
    <property type="entry name" value="Concanavalin A-like lectins/glucanases"/>
    <property type="match status" value="3"/>
</dbReference>
<evidence type="ECO:0000256" key="1">
    <source>
        <dbReference type="ARBA" id="ARBA00022734"/>
    </source>
</evidence>
<dbReference type="InterPro" id="IPR044156">
    <property type="entry name" value="Galectin-like"/>
</dbReference>
<evidence type="ECO:0000256" key="3">
    <source>
        <dbReference type="RuleBase" id="RU102079"/>
    </source>
</evidence>
<dbReference type="SMART" id="SM00908">
    <property type="entry name" value="Gal-bind_lectin"/>
    <property type="match status" value="3"/>
</dbReference>
<reference evidence="6" key="1">
    <citation type="submission" date="2020-06" db="EMBL/GenBank/DDBJ databases">
        <title>Draft genome of Bugula neritina, a colonial animal packing powerful symbionts and potential medicines.</title>
        <authorList>
            <person name="Rayko M."/>
        </authorList>
    </citation>
    <scope>NUCLEOTIDE SEQUENCE [LARGE SCALE GENOMIC DNA]</scope>
    <source>
        <strain evidence="6">Kwan_BN1</strain>
    </source>
</reference>
<dbReference type="InterPro" id="IPR001079">
    <property type="entry name" value="Galectin_CRD"/>
</dbReference>
<accession>A0A7J7KMP7</accession>
<evidence type="ECO:0000256" key="2">
    <source>
        <dbReference type="ARBA" id="ARBA00022737"/>
    </source>
</evidence>
<evidence type="ECO:0000256" key="4">
    <source>
        <dbReference type="SAM" id="MobiDB-lite"/>
    </source>
</evidence>
<dbReference type="OrthoDB" id="6053087at2759"/>
<dbReference type="CDD" id="cd00070">
    <property type="entry name" value="GLECT"/>
    <property type="match status" value="2"/>
</dbReference>
<organism evidence="6 7">
    <name type="scientific">Bugula neritina</name>
    <name type="common">Brown bryozoan</name>
    <name type="synonym">Sertularia neritina</name>
    <dbReference type="NCBI Taxonomy" id="10212"/>
    <lineage>
        <taxon>Eukaryota</taxon>
        <taxon>Metazoa</taxon>
        <taxon>Spiralia</taxon>
        <taxon>Lophotrochozoa</taxon>
        <taxon>Bryozoa</taxon>
        <taxon>Gymnolaemata</taxon>
        <taxon>Cheilostomatida</taxon>
        <taxon>Flustrina</taxon>
        <taxon>Buguloidea</taxon>
        <taxon>Bugulidae</taxon>
        <taxon>Bugula</taxon>
    </lineage>
</organism>